<dbReference type="OMA" id="CILIRAN"/>
<name>A0A067RQK4_ZOONE</name>
<dbReference type="PANTHER" id="PTHR35385">
    <property type="entry name" value="PROTEIN B, PUTATIVE-RELATED-RELATED"/>
    <property type="match status" value="1"/>
</dbReference>
<dbReference type="eggNOG" id="ENOG502S7S2">
    <property type="taxonomic scope" value="Eukaryota"/>
</dbReference>
<evidence type="ECO:0000313" key="2">
    <source>
        <dbReference type="Proteomes" id="UP000027135"/>
    </source>
</evidence>
<dbReference type="Proteomes" id="UP000027135">
    <property type="component" value="Unassembled WGS sequence"/>
</dbReference>
<dbReference type="STRING" id="136037.A0A067RQK4"/>
<evidence type="ECO:0000313" key="1">
    <source>
        <dbReference type="EMBL" id="KDR22910.1"/>
    </source>
</evidence>
<proteinExistence type="predicted"/>
<keyword evidence="2" id="KW-1185">Reference proteome</keyword>
<dbReference type="PANTHER" id="PTHR35385:SF2">
    <property type="entry name" value="PROTEIN B, PUTATIVE-RELATED"/>
    <property type="match status" value="1"/>
</dbReference>
<protein>
    <submittedName>
        <fullName evidence="1">Uncharacterized protein</fullName>
    </submittedName>
</protein>
<dbReference type="InParanoid" id="A0A067RQK4"/>
<organism evidence="1 2">
    <name type="scientific">Zootermopsis nevadensis</name>
    <name type="common">Dampwood termite</name>
    <dbReference type="NCBI Taxonomy" id="136037"/>
    <lineage>
        <taxon>Eukaryota</taxon>
        <taxon>Metazoa</taxon>
        <taxon>Ecdysozoa</taxon>
        <taxon>Arthropoda</taxon>
        <taxon>Hexapoda</taxon>
        <taxon>Insecta</taxon>
        <taxon>Pterygota</taxon>
        <taxon>Neoptera</taxon>
        <taxon>Polyneoptera</taxon>
        <taxon>Dictyoptera</taxon>
        <taxon>Blattodea</taxon>
        <taxon>Blattoidea</taxon>
        <taxon>Termitoidae</taxon>
        <taxon>Termopsidae</taxon>
        <taxon>Zootermopsis</taxon>
    </lineage>
</organism>
<sequence length="244" mass="28344">MDTGFSLDDLPSEFVYDVDKDSDGKKCILIRANLQNKDDCERWLKAYESKSRTKWIVAKVITTPFRSVFHKTWMCHLSNRNKSKDSQRSTDCKAKIDIKVKKLNRNTTRKDKYLRRDPPLSAVMHLELKHNHHIQCDSVLKYLRISQNVTEEFECYFRDGLTPIEACEVHEIKIKLNQNADINLADGSLNPSLRKVYHLYHKWRRVTAAGAQPIKTDTSEAKMSRDSLTETVQCLNNHSSTQLC</sequence>
<gene>
    <name evidence="1" type="ORF">L798_14766</name>
</gene>
<dbReference type="EMBL" id="KK852482">
    <property type="protein sequence ID" value="KDR22910.1"/>
    <property type="molecule type" value="Genomic_DNA"/>
</dbReference>
<accession>A0A067RQK4</accession>
<dbReference type="AlphaFoldDB" id="A0A067RQK4"/>
<reference evidence="1 2" key="1">
    <citation type="journal article" date="2014" name="Nat. Commun.">
        <title>Molecular traces of alternative social organization in a termite genome.</title>
        <authorList>
            <person name="Terrapon N."/>
            <person name="Li C."/>
            <person name="Robertson H.M."/>
            <person name="Ji L."/>
            <person name="Meng X."/>
            <person name="Booth W."/>
            <person name="Chen Z."/>
            <person name="Childers C.P."/>
            <person name="Glastad K.M."/>
            <person name="Gokhale K."/>
            <person name="Gowin J."/>
            <person name="Gronenberg W."/>
            <person name="Hermansen R.A."/>
            <person name="Hu H."/>
            <person name="Hunt B.G."/>
            <person name="Huylmans A.K."/>
            <person name="Khalil S.M."/>
            <person name="Mitchell R.D."/>
            <person name="Munoz-Torres M.C."/>
            <person name="Mustard J.A."/>
            <person name="Pan H."/>
            <person name="Reese J.T."/>
            <person name="Scharf M.E."/>
            <person name="Sun F."/>
            <person name="Vogel H."/>
            <person name="Xiao J."/>
            <person name="Yang W."/>
            <person name="Yang Z."/>
            <person name="Yang Z."/>
            <person name="Zhou J."/>
            <person name="Zhu J."/>
            <person name="Brent C.S."/>
            <person name="Elsik C.G."/>
            <person name="Goodisman M.A."/>
            <person name="Liberles D.A."/>
            <person name="Roe R.M."/>
            <person name="Vargo E.L."/>
            <person name="Vilcinskas A."/>
            <person name="Wang J."/>
            <person name="Bornberg-Bauer E."/>
            <person name="Korb J."/>
            <person name="Zhang G."/>
            <person name="Liebig J."/>
        </authorList>
    </citation>
    <scope>NUCLEOTIDE SEQUENCE [LARGE SCALE GENOMIC DNA]</scope>
    <source>
        <tissue evidence="1">Whole organism</tissue>
    </source>
</reference>